<sequence>MHALSKDLQLYTSGNRRRPPLIYEPRTNLLPPFLVQLFEACNCDAETTAFLVHARSISVVRLMLAKVLSFFVSRTTACGLAGRGAMFVYSTEQIRRLLRPPQAPLTSPLPPDFQFESLLDIGAGDGGVTSKIAFLFNRVYVTEFSASMRWRLRRRGYEVLPHDDPFHLNTPEKLLERRYFDVIACNNVLDRADRPRTLLKEMRDSLKPNGLLLLAVVLPWCPFVENGTRQKRPCEFLPMEGGECCRGASFEESLSKLVENVLTPMGFDLIRWTRLPYLCEGNLRNEYAVLSDAVLILRKMDGFESSE</sequence>
<dbReference type="KEGG" id="loi:92358007"/>
<name>A0A836KDW8_9TRYP</name>
<dbReference type="GO" id="GO:0106370">
    <property type="term" value="F:protein-L-histidine N-pros-methyltransferase activity"/>
    <property type="evidence" value="ECO:0007669"/>
    <property type="project" value="InterPro"/>
</dbReference>
<dbReference type="CDD" id="cd02440">
    <property type="entry name" value="AdoMet_MTases"/>
    <property type="match status" value="1"/>
</dbReference>
<dbReference type="Pfam" id="PF05219">
    <property type="entry name" value="DREV"/>
    <property type="match status" value="1"/>
</dbReference>
<dbReference type="EMBL" id="JAFHLR010000030">
    <property type="protein sequence ID" value="KAG5472714.1"/>
    <property type="molecule type" value="Genomic_DNA"/>
</dbReference>
<gene>
    <name evidence="1" type="ORF">LSCM4_02037</name>
</gene>
<dbReference type="Gene3D" id="3.40.50.150">
    <property type="entry name" value="Vaccinia Virus protein VP39"/>
    <property type="match status" value="1"/>
</dbReference>
<dbReference type="PANTHER" id="PTHR12890">
    <property type="entry name" value="DREV PROTEIN"/>
    <property type="match status" value="1"/>
</dbReference>
<dbReference type="PANTHER" id="PTHR12890:SF0">
    <property type="entry name" value="PROTEIN-L-HISTIDINE N-PROS-METHYLTRANSFERASE"/>
    <property type="match status" value="1"/>
</dbReference>
<dbReference type="Proteomes" id="UP000674143">
    <property type="component" value="Unassembled WGS sequence"/>
</dbReference>
<dbReference type="SMR" id="A0A836KDW8"/>
<dbReference type="RefSeq" id="XP_067061110.1">
    <property type="nucleotide sequence ID" value="XM_067204073.1"/>
</dbReference>
<evidence type="ECO:0008006" key="3">
    <source>
        <dbReference type="Google" id="ProtNLM"/>
    </source>
</evidence>
<accession>A0A836KDW8</accession>
<reference evidence="2" key="2">
    <citation type="journal article" date="2021" name="Sci. Data">
        <title>Chromosome-scale genome sequencing, assembly and annotation of six genomes from subfamily Leishmaniinae.</title>
        <authorList>
            <person name="Almutairi H."/>
            <person name="Urbaniak M.D."/>
            <person name="Bates M.D."/>
            <person name="Jariyapan N."/>
            <person name="Kwakye-Nuako G."/>
            <person name="Thomaz Soccol V."/>
            <person name="Al-Salem W.S."/>
            <person name="Dillon R.J."/>
            <person name="Bates P.A."/>
            <person name="Gatherer D."/>
        </authorList>
    </citation>
    <scope>NUCLEOTIDE SEQUENCE [LARGE SCALE GENOMIC DNA]</scope>
</reference>
<dbReference type="GeneID" id="92358007"/>
<dbReference type="InterPro" id="IPR007884">
    <property type="entry name" value="METL9"/>
</dbReference>
<comment type="caution">
    <text evidence="1">The sequence shown here is derived from an EMBL/GenBank/DDBJ whole genome shotgun (WGS) entry which is preliminary data.</text>
</comment>
<organism evidence="1 2">
    <name type="scientific">Leishmania orientalis</name>
    <dbReference type="NCBI Taxonomy" id="2249476"/>
    <lineage>
        <taxon>Eukaryota</taxon>
        <taxon>Discoba</taxon>
        <taxon>Euglenozoa</taxon>
        <taxon>Kinetoplastea</taxon>
        <taxon>Metakinetoplastina</taxon>
        <taxon>Trypanosomatida</taxon>
        <taxon>Trypanosomatidae</taxon>
        <taxon>Leishmaniinae</taxon>
        <taxon>Leishmania</taxon>
    </lineage>
</organism>
<evidence type="ECO:0000313" key="2">
    <source>
        <dbReference type="Proteomes" id="UP000674143"/>
    </source>
</evidence>
<dbReference type="InterPro" id="IPR029063">
    <property type="entry name" value="SAM-dependent_MTases_sf"/>
</dbReference>
<reference evidence="2" key="1">
    <citation type="journal article" date="2021" name="Microbiol. Resour. Announc.">
        <title>LGAAP: Leishmaniinae Genome Assembly and Annotation Pipeline.</title>
        <authorList>
            <person name="Almutairi H."/>
            <person name="Urbaniak M.D."/>
            <person name="Bates M.D."/>
            <person name="Jariyapan N."/>
            <person name="Kwakye-Nuako G."/>
            <person name="Thomaz-Soccol V."/>
            <person name="Al-Salem W.S."/>
            <person name="Dillon R.J."/>
            <person name="Bates P.A."/>
            <person name="Gatherer D."/>
        </authorList>
    </citation>
    <scope>NUCLEOTIDE SEQUENCE [LARGE SCALE GENOMIC DNA]</scope>
</reference>
<keyword evidence="2" id="KW-1185">Reference proteome</keyword>
<dbReference type="SUPFAM" id="SSF53335">
    <property type="entry name" value="S-adenosyl-L-methionine-dependent methyltransferases"/>
    <property type="match status" value="1"/>
</dbReference>
<protein>
    <recommendedName>
        <fullName evidence="3">DREV methyltransferase</fullName>
    </recommendedName>
</protein>
<evidence type="ECO:0000313" key="1">
    <source>
        <dbReference type="EMBL" id="KAG5472714.1"/>
    </source>
</evidence>
<proteinExistence type="predicted"/>
<dbReference type="AlphaFoldDB" id="A0A836KDW8"/>